<dbReference type="AlphaFoldDB" id="A0A3B0MYS6"/>
<accession>A0A3B0MYS6</accession>
<organism evidence="1 2">
    <name type="scientific">Roseinatronobacter ekhonensis</name>
    <dbReference type="NCBI Taxonomy" id="254356"/>
    <lineage>
        <taxon>Bacteria</taxon>
        <taxon>Pseudomonadati</taxon>
        <taxon>Pseudomonadota</taxon>
        <taxon>Alphaproteobacteria</taxon>
        <taxon>Rhodobacterales</taxon>
        <taxon>Paracoccaceae</taxon>
        <taxon>Roseinatronobacter</taxon>
    </lineage>
</organism>
<reference evidence="2" key="1">
    <citation type="submission" date="2018-08" db="EMBL/GenBank/DDBJ databases">
        <authorList>
            <person name="Rodrigo-Torres L."/>
            <person name="Arahal R. D."/>
            <person name="Lucena T."/>
        </authorList>
    </citation>
    <scope>NUCLEOTIDE SEQUENCE [LARGE SCALE GENOMIC DNA]</scope>
    <source>
        <strain evidence="2">CECT 7235</strain>
    </source>
</reference>
<gene>
    <name evidence="1" type="ORF">ROE7235_02722</name>
</gene>
<evidence type="ECO:0000313" key="2">
    <source>
        <dbReference type="Proteomes" id="UP000272908"/>
    </source>
</evidence>
<protein>
    <submittedName>
        <fullName evidence="1">Uncharacterized protein</fullName>
    </submittedName>
</protein>
<sequence>MPHQACPTVLELVPGKGVHKRGQLGVDRLFDQLARSIAQDVGEWIGARS</sequence>
<evidence type="ECO:0000313" key="1">
    <source>
        <dbReference type="EMBL" id="SUZ32956.1"/>
    </source>
</evidence>
<dbReference type="EMBL" id="UIHC01000033">
    <property type="protein sequence ID" value="SUZ32956.1"/>
    <property type="molecule type" value="Genomic_DNA"/>
</dbReference>
<keyword evidence="2" id="KW-1185">Reference proteome</keyword>
<dbReference type="Proteomes" id="UP000272908">
    <property type="component" value="Unassembled WGS sequence"/>
</dbReference>
<proteinExistence type="predicted"/>
<name>A0A3B0MYS6_9RHOB</name>